<dbReference type="PANTHER" id="PTHR43179:SF7">
    <property type="entry name" value="RHAMNOSYLTRANSFERASE WBBL"/>
    <property type="match status" value="1"/>
</dbReference>
<dbReference type="InterPro" id="IPR029044">
    <property type="entry name" value="Nucleotide-diphossugar_trans"/>
</dbReference>
<dbReference type="KEGG" id="mik:FOE78_04005"/>
<dbReference type="AlphaFoldDB" id="A0A516PVK6"/>
<dbReference type="Proteomes" id="UP000319263">
    <property type="component" value="Chromosome"/>
</dbReference>
<protein>
    <submittedName>
        <fullName evidence="2">Glycosyltransferase</fullName>
    </submittedName>
</protein>
<organism evidence="2 3">
    <name type="scientific">Microlunatus elymi</name>
    <dbReference type="NCBI Taxonomy" id="2596828"/>
    <lineage>
        <taxon>Bacteria</taxon>
        <taxon>Bacillati</taxon>
        <taxon>Actinomycetota</taxon>
        <taxon>Actinomycetes</taxon>
        <taxon>Propionibacteriales</taxon>
        <taxon>Propionibacteriaceae</taxon>
        <taxon>Microlunatus</taxon>
    </lineage>
</organism>
<dbReference type="Pfam" id="PF00535">
    <property type="entry name" value="Glycos_transf_2"/>
    <property type="match status" value="1"/>
</dbReference>
<dbReference type="Gene3D" id="3.90.550.10">
    <property type="entry name" value="Spore Coat Polysaccharide Biosynthesis Protein SpsA, Chain A"/>
    <property type="match status" value="1"/>
</dbReference>
<feature type="domain" description="Glycosyltransferase 2-like" evidence="1">
    <location>
        <begin position="28"/>
        <end position="165"/>
    </location>
</feature>
<dbReference type="OrthoDB" id="9771846at2"/>
<sequence length="685" mass="75941">MLRPSEKAAAGSGEQDRMQDGSQSVIGVVVVNYGSTGLLRRNLAGLAGVPGCRVVVVDNYSGEAERDRVAELCHELGWTAVLLDTNAGFGAGVNAGLAAARRAGADAYLLINPDATIDSDTLAAFHDHVRAHPLDLVAPKVLRPDGSTWSAGMAVELPTGRMRGRPGLRDIRRHESAWVSGACLAFSETLRQRVGGMPDGYFLYWEDVDFSLRVRRVGGRPVVREDLVVTHSEGGTQRDDHDRRLSNRYYFYNCRNRLVFASRQLGRRQRLNWMITTPRESWLILLRGGRRQLLHSPAPLIASVAGSLAGLGIAARSMRSPVRRDGISDTAEPALRRAQEPRVEDADASPIVALMSFPATPPKANPYRLLLERGLRKAPGLKIKYFSWRTALLGDYDVFHVHWPEILLEGSTPAKTAARRVLFAIFLARMRIRRIAIVRTMHNLELPSGIDPIEVALLRAAERQTAVWIRLNTSTELPAGRPGVTVLHGHYRDWYGSQQKSTMVAGRIVFYGLVRRYKGVPALVRAFTESPDPTLSLEVLGRPSTTELADEIIQAAGKDQRVRLRLEFVEDPELVRGVTEAELVVLPYAEMHNSAAVLTALSLDRPVLVPDNEVNHKLAAEVGPGWVHTYSGPISAQTITAALSDLRQHPPADWPDLEQRDWDLGGLQHADAYRLARRWVHRRRQ</sequence>
<dbReference type="GO" id="GO:0016740">
    <property type="term" value="F:transferase activity"/>
    <property type="evidence" value="ECO:0007669"/>
    <property type="project" value="UniProtKB-KW"/>
</dbReference>
<dbReference type="SUPFAM" id="SSF53448">
    <property type="entry name" value="Nucleotide-diphospho-sugar transferases"/>
    <property type="match status" value="1"/>
</dbReference>
<evidence type="ECO:0000313" key="2">
    <source>
        <dbReference type="EMBL" id="QDP95190.1"/>
    </source>
</evidence>
<keyword evidence="2" id="KW-0808">Transferase</keyword>
<dbReference type="SUPFAM" id="SSF53756">
    <property type="entry name" value="UDP-Glycosyltransferase/glycogen phosphorylase"/>
    <property type="match status" value="1"/>
</dbReference>
<dbReference type="EMBL" id="CP041692">
    <property type="protein sequence ID" value="QDP95190.1"/>
    <property type="molecule type" value="Genomic_DNA"/>
</dbReference>
<reference evidence="2 3" key="1">
    <citation type="submission" date="2019-07" db="EMBL/GenBank/DDBJ databases">
        <title>Microlunatus dokdonensis sp. nov. isolated from the rhizospheric soil of the wild plant Elymus tsukushiensis.</title>
        <authorList>
            <person name="Ghim S.-Y."/>
            <person name="Hwang Y.-J."/>
            <person name="Son J.-S."/>
            <person name="Shin J.-H."/>
        </authorList>
    </citation>
    <scope>NUCLEOTIDE SEQUENCE [LARGE SCALE GENOMIC DNA]</scope>
    <source>
        <strain evidence="2 3">KUDC0627</strain>
    </source>
</reference>
<accession>A0A516PVK6</accession>
<evidence type="ECO:0000259" key="1">
    <source>
        <dbReference type="Pfam" id="PF00535"/>
    </source>
</evidence>
<dbReference type="InterPro" id="IPR001173">
    <property type="entry name" value="Glyco_trans_2-like"/>
</dbReference>
<name>A0A516PVK6_9ACTN</name>
<dbReference type="PANTHER" id="PTHR43179">
    <property type="entry name" value="RHAMNOSYLTRANSFERASE WBBL"/>
    <property type="match status" value="1"/>
</dbReference>
<keyword evidence="3" id="KW-1185">Reference proteome</keyword>
<proteinExistence type="predicted"/>
<dbReference type="Gene3D" id="3.40.50.2000">
    <property type="entry name" value="Glycogen Phosphorylase B"/>
    <property type="match status" value="1"/>
</dbReference>
<evidence type="ECO:0000313" key="3">
    <source>
        <dbReference type="Proteomes" id="UP000319263"/>
    </source>
</evidence>
<gene>
    <name evidence="2" type="ORF">FOE78_04005</name>
</gene>